<dbReference type="Pfam" id="PF00520">
    <property type="entry name" value="Ion_trans"/>
    <property type="match status" value="1"/>
</dbReference>
<evidence type="ECO:0000256" key="3">
    <source>
        <dbReference type="ARBA" id="ARBA00022989"/>
    </source>
</evidence>
<protein>
    <recommendedName>
        <fullName evidence="7">Ion transport domain-containing protein</fullName>
    </recommendedName>
</protein>
<dbReference type="PANTHER" id="PTHR10037:SF62">
    <property type="entry name" value="SODIUM CHANNEL PROTEIN 60E"/>
    <property type="match status" value="1"/>
</dbReference>
<comment type="subcellular location">
    <subcellularLocation>
        <location evidence="1">Membrane</location>
        <topology evidence="1">Multi-pass membrane protein</topology>
    </subcellularLocation>
</comment>
<dbReference type="InterPro" id="IPR005821">
    <property type="entry name" value="Ion_trans_dom"/>
</dbReference>
<feature type="transmembrane region" description="Helical" evidence="6">
    <location>
        <begin position="137"/>
        <end position="159"/>
    </location>
</feature>
<evidence type="ECO:0000256" key="6">
    <source>
        <dbReference type="SAM" id="Phobius"/>
    </source>
</evidence>
<evidence type="ECO:0000256" key="1">
    <source>
        <dbReference type="ARBA" id="ARBA00004141"/>
    </source>
</evidence>
<name>A0A813IBW9_POLGL</name>
<evidence type="ECO:0000256" key="5">
    <source>
        <dbReference type="SAM" id="MobiDB-lite"/>
    </source>
</evidence>
<feature type="region of interest" description="Disordered" evidence="5">
    <location>
        <begin position="1"/>
        <end position="48"/>
    </location>
</feature>
<feature type="domain" description="Ion transport" evidence="7">
    <location>
        <begin position="73"/>
        <end position="214"/>
    </location>
</feature>
<dbReference type="GO" id="GO:0001518">
    <property type="term" value="C:voltage-gated sodium channel complex"/>
    <property type="evidence" value="ECO:0007669"/>
    <property type="project" value="TreeGrafter"/>
</dbReference>
<organism evidence="8 9">
    <name type="scientific">Polarella glacialis</name>
    <name type="common">Dinoflagellate</name>
    <dbReference type="NCBI Taxonomy" id="89957"/>
    <lineage>
        <taxon>Eukaryota</taxon>
        <taxon>Sar</taxon>
        <taxon>Alveolata</taxon>
        <taxon>Dinophyceae</taxon>
        <taxon>Suessiales</taxon>
        <taxon>Suessiaceae</taxon>
        <taxon>Polarella</taxon>
    </lineage>
</organism>
<feature type="transmembrane region" description="Helical" evidence="6">
    <location>
        <begin position="180"/>
        <end position="208"/>
    </location>
</feature>
<dbReference type="Gene3D" id="1.20.120.350">
    <property type="entry name" value="Voltage-gated potassium channels. Chain C"/>
    <property type="match status" value="1"/>
</dbReference>
<accession>A0A813IBW9</accession>
<keyword evidence="3 6" id="KW-1133">Transmembrane helix</keyword>
<evidence type="ECO:0000256" key="4">
    <source>
        <dbReference type="ARBA" id="ARBA00023136"/>
    </source>
</evidence>
<feature type="transmembrane region" description="Helical" evidence="6">
    <location>
        <begin position="105"/>
        <end position="125"/>
    </location>
</feature>
<dbReference type="SUPFAM" id="SSF81324">
    <property type="entry name" value="Voltage-gated potassium channels"/>
    <property type="match status" value="1"/>
</dbReference>
<gene>
    <name evidence="8" type="ORF">PGLA2088_LOCUS5648</name>
</gene>
<dbReference type="InterPro" id="IPR043203">
    <property type="entry name" value="VGCC_Ca_Na"/>
</dbReference>
<dbReference type="EMBL" id="CAJNNW010005420">
    <property type="protein sequence ID" value="CAE8647405.1"/>
    <property type="molecule type" value="Genomic_DNA"/>
</dbReference>
<dbReference type="GO" id="GO:0005248">
    <property type="term" value="F:voltage-gated sodium channel activity"/>
    <property type="evidence" value="ECO:0007669"/>
    <property type="project" value="TreeGrafter"/>
</dbReference>
<evidence type="ECO:0000313" key="8">
    <source>
        <dbReference type="EMBL" id="CAE8647405.1"/>
    </source>
</evidence>
<evidence type="ECO:0000313" key="9">
    <source>
        <dbReference type="Proteomes" id="UP000626109"/>
    </source>
</evidence>
<sequence>MVAVGAIINAKKKKKASQASQVGNDVKKPPRKLKLKQSPSGLPSAPVQGSGVWKYQRQAALLYSDMNVQLGVAGLIAGNFVCNVIEKQIDPKGIEYPEAFGGFELFFNIVFTAELALNMYAYWWRTFWSSGWNIFDFVVVFIGLCTTFNVPLPGPFSMLRMMRAFRVFRLFKRVKSLNKLMVSLAKAVPGVVNAFFILLLVMSIYAILAVDFFMDYGEGR</sequence>
<evidence type="ECO:0000256" key="2">
    <source>
        <dbReference type="ARBA" id="ARBA00022692"/>
    </source>
</evidence>
<reference evidence="8" key="1">
    <citation type="submission" date="2021-02" db="EMBL/GenBank/DDBJ databases">
        <authorList>
            <person name="Dougan E. K."/>
            <person name="Rhodes N."/>
            <person name="Thang M."/>
            <person name="Chan C."/>
        </authorList>
    </citation>
    <scope>NUCLEOTIDE SEQUENCE</scope>
</reference>
<dbReference type="InterPro" id="IPR027359">
    <property type="entry name" value="Volt_channel_dom_sf"/>
</dbReference>
<dbReference type="PANTHER" id="PTHR10037">
    <property type="entry name" value="VOLTAGE-GATED CATION CHANNEL CALCIUM AND SODIUM"/>
    <property type="match status" value="1"/>
</dbReference>
<proteinExistence type="predicted"/>
<keyword evidence="4 6" id="KW-0472">Membrane</keyword>
<comment type="caution">
    <text evidence="8">The sequence shown here is derived from an EMBL/GenBank/DDBJ whole genome shotgun (WGS) entry which is preliminary data.</text>
</comment>
<dbReference type="Proteomes" id="UP000626109">
    <property type="component" value="Unassembled WGS sequence"/>
</dbReference>
<keyword evidence="2 6" id="KW-0812">Transmembrane</keyword>
<dbReference type="AlphaFoldDB" id="A0A813IBW9"/>
<evidence type="ECO:0000259" key="7">
    <source>
        <dbReference type="Pfam" id="PF00520"/>
    </source>
</evidence>